<dbReference type="GO" id="GO:0003677">
    <property type="term" value="F:DNA binding"/>
    <property type="evidence" value="ECO:0007669"/>
    <property type="project" value="InterPro"/>
</dbReference>
<accession>A0A8A7K9Z9</accession>
<evidence type="ECO:0000313" key="3">
    <source>
        <dbReference type="EMBL" id="QTL98060.1"/>
    </source>
</evidence>
<dbReference type="InterPro" id="IPR013762">
    <property type="entry name" value="Integrase-like_cat_sf"/>
</dbReference>
<name>A0A8A7K9Z9_9FIRM</name>
<dbReference type="AlphaFoldDB" id="A0A8A7K9Z9"/>
<dbReference type="InterPro" id="IPR011010">
    <property type="entry name" value="DNA_brk_join_enz"/>
</dbReference>
<dbReference type="GO" id="GO:0015074">
    <property type="term" value="P:DNA integration"/>
    <property type="evidence" value="ECO:0007669"/>
    <property type="project" value="InterPro"/>
</dbReference>
<dbReference type="Proteomes" id="UP000665020">
    <property type="component" value="Chromosome"/>
</dbReference>
<keyword evidence="1" id="KW-0233">DNA recombination</keyword>
<gene>
    <name evidence="3" type="ORF">GM661_08765</name>
</gene>
<evidence type="ECO:0000259" key="2">
    <source>
        <dbReference type="PROSITE" id="PS51898"/>
    </source>
</evidence>
<reference evidence="3" key="1">
    <citation type="submission" date="2019-12" db="EMBL/GenBank/DDBJ databases">
        <authorList>
            <person name="zhang j."/>
            <person name="sun C.M."/>
        </authorList>
    </citation>
    <scope>NUCLEOTIDE SEQUENCE</scope>
    <source>
        <strain evidence="3">NS-1</strain>
    </source>
</reference>
<dbReference type="SUPFAM" id="SSF56349">
    <property type="entry name" value="DNA breaking-rejoining enzymes"/>
    <property type="match status" value="1"/>
</dbReference>
<keyword evidence="4" id="KW-1185">Reference proteome</keyword>
<organism evidence="3 4">
    <name type="scientific">Iocasia fonsfrigidae</name>
    <dbReference type="NCBI Taxonomy" id="2682810"/>
    <lineage>
        <taxon>Bacteria</taxon>
        <taxon>Bacillati</taxon>
        <taxon>Bacillota</taxon>
        <taxon>Clostridia</taxon>
        <taxon>Halanaerobiales</taxon>
        <taxon>Halanaerobiaceae</taxon>
        <taxon>Iocasia</taxon>
    </lineage>
</organism>
<evidence type="ECO:0000256" key="1">
    <source>
        <dbReference type="ARBA" id="ARBA00023172"/>
    </source>
</evidence>
<proteinExistence type="predicted"/>
<dbReference type="PROSITE" id="PS51898">
    <property type="entry name" value="TYR_RECOMBINASE"/>
    <property type="match status" value="1"/>
</dbReference>
<evidence type="ECO:0000313" key="4">
    <source>
        <dbReference type="Proteomes" id="UP000665020"/>
    </source>
</evidence>
<dbReference type="GO" id="GO:0006310">
    <property type="term" value="P:DNA recombination"/>
    <property type="evidence" value="ECO:0007669"/>
    <property type="project" value="UniProtKB-KW"/>
</dbReference>
<dbReference type="EMBL" id="CP046640">
    <property type="protein sequence ID" value="QTL98060.1"/>
    <property type="molecule type" value="Genomic_DNA"/>
</dbReference>
<dbReference type="KEGG" id="ifn:GM661_08765"/>
<feature type="domain" description="Tyr recombinase" evidence="2">
    <location>
        <begin position="1"/>
        <end position="73"/>
    </location>
</feature>
<dbReference type="Gene3D" id="1.10.443.10">
    <property type="entry name" value="Intergrase catalytic core"/>
    <property type="match status" value="1"/>
</dbReference>
<dbReference type="Pfam" id="PF00589">
    <property type="entry name" value="Phage_integrase"/>
    <property type="match status" value="1"/>
</dbReference>
<protein>
    <submittedName>
        <fullName evidence="3">Tyrosine-type recombinase/integrase</fullName>
    </submittedName>
</protein>
<sequence>MLIYSAGLRVSEAASPMINDINSSRHIIRVRQSKGHKDRITLLSDKALAILREYYNEYRPKNGCFLEQIQISI</sequence>
<dbReference type="InterPro" id="IPR002104">
    <property type="entry name" value="Integrase_catalytic"/>
</dbReference>